<proteinExistence type="predicted"/>
<feature type="transmembrane region" description="Helical" evidence="1">
    <location>
        <begin position="44"/>
        <end position="64"/>
    </location>
</feature>
<sequence>MNMFNQRTLFQLSGKQVIQRYVVRFIVAFAFAVMPFIYLRYGIIGVSLMIFMLIVGAALPTYVISLFKKYEKKGSQPKQMDYVLIMVTVAITPIVSALILVALIPGLVISAFSYPFVAGQQSLRLPFLRPGNK</sequence>
<reference evidence="2 3" key="1">
    <citation type="submission" date="2021-03" db="EMBL/GenBank/DDBJ databases">
        <title>Fibrella sp. HMF5405 genome sequencing and assembly.</title>
        <authorList>
            <person name="Kang H."/>
            <person name="Kim H."/>
            <person name="Bae S."/>
            <person name="Joh K."/>
        </authorList>
    </citation>
    <scope>NUCLEOTIDE SEQUENCE [LARGE SCALE GENOMIC DNA]</scope>
    <source>
        <strain evidence="2 3">HMF5405</strain>
    </source>
</reference>
<feature type="transmembrane region" description="Helical" evidence="1">
    <location>
        <begin position="21"/>
        <end position="38"/>
    </location>
</feature>
<keyword evidence="1" id="KW-1133">Transmembrane helix</keyword>
<accession>A0ABS3JBY1</accession>
<evidence type="ECO:0000313" key="2">
    <source>
        <dbReference type="EMBL" id="MBO0947496.1"/>
    </source>
</evidence>
<dbReference type="RefSeq" id="WP_207327404.1">
    <property type="nucleotide sequence ID" value="NZ_JAFMYW010000001.1"/>
</dbReference>
<evidence type="ECO:0000313" key="3">
    <source>
        <dbReference type="Proteomes" id="UP000664628"/>
    </source>
</evidence>
<feature type="transmembrane region" description="Helical" evidence="1">
    <location>
        <begin position="84"/>
        <end position="117"/>
    </location>
</feature>
<gene>
    <name evidence="2" type="ORF">J2I46_02820</name>
</gene>
<comment type="caution">
    <text evidence="2">The sequence shown here is derived from an EMBL/GenBank/DDBJ whole genome shotgun (WGS) entry which is preliminary data.</text>
</comment>
<dbReference type="Proteomes" id="UP000664628">
    <property type="component" value="Unassembled WGS sequence"/>
</dbReference>
<organism evidence="2 3">
    <name type="scientific">Fibrella forsythiae</name>
    <dbReference type="NCBI Taxonomy" id="2817061"/>
    <lineage>
        <taxon>Bacteria</taxon>
        <taxon>Pseudomonadati</taxon>
        <taxon>Bacteroidota</taxon>
        <taxon>Cytophagia</taxon>
        <taxon>Cytophagales</taxon>
        <taxon>Spirosomataceae</taxon>
        <taxon>Fibrella</taxon>
    </lineage>
</organism>
<keyword evidence="1" id="KW-0812">Transmembrane</keyword>
<evidence type="ECO:0000256" key="1">
    <source>
        <dbReference type="SAM" id="Phobius"/>
    </source>
</evidence>
<name>A0ABS3JBY1_9BACT</name>
<evidence type="ECO:0008006" key="4">
    <source>
        <dbReference type="Google" id="ProtNLM"/>
    </source>
</evidence>
<keyword evidence="1" id="KW-0472">Membrane</keyword>
<keyword evidence="3" id="KW-1185">Reference proteome</keyword>
<dbReference type="EMBL" id="JAFMYW010000001">
    <property type="protein sequence ID" value="MBO0947496.1"/>
    <property type="molecule type" value="Genomic_DNA"/>
</dbReference>
<protein>
    <recommendedName>
        <fullName evidence="4">DUF805 domain-containing protein</fullName>
    </recommendedName>
</protein>